<dbReference type="InterPro" id="IPR013024">
    <property type="entry name" value="GGCT-like"/>
</dbReference>
<dbReference type="CDD" id="cd06661">
    <property type="entry name" value="GGCT_like"/>
    <property type="match status" value="1"/>
</dbReference>
<dbReference type="STRING" id="28066.RF819_09675"/>
<dbReference type="GO" id="GO:0006751">
    <property type="term" value="P:glutathione catabolic process"/>
    <property type="evidence" value="ECO:0007669"/>
    <property type="project" value="InterPro"/>
</dbReference>
<sequence>MRATTEALAAWDALARSQGRPDNWRLSDQVLQTSMQAFLADIDTRQDLWVFAYGSLMWNPGFEFAEVRLANLAGYQRCFSFKVDMGRGTVDCPALMLSLEHQAGCCTGLAFRIAAHQLQDELAMLWRREMIQGSYVPAMLPLSTPQGPLCALAFVSNPASSQYVGRQPLDKTARAIATASGFIGSNRQYLEQLAEQLTHLDIEDNYVRQLQARVEQIAAAEVLSP</sequence>
<evidence type="ECO:0000256" key="1">
    <source>
        <dbReference type="ARBA" id="ARBA00012344"/>
    </source>
</evidence>
<keyword evidence="4" id="KW-1185">Reference proteome</keyword>
<organism evidence="3 4">
    <name type="scientific">Rhodoferax fermentans</name>
    <dbReference type="NCBI Taxonomy" id="28066"/>
    <lineage>
        <taxon>Bacteria</taxon>
        <taxon>Pseudomonadati</taxon>
        <taxon>Pseudomonadota</taxon>
        <taxon>Betaproteobacteria</taxon>
        <taxon>Burkholderiales</taxon>
        <taxon>Comamonadaceae</taxon>
        <taxon>Rhodoferax</taxon>
    </lineage>
</organism>
<dbReference type="PANTHER" id="PTHR12192:SF2">
    <property type="entry name" value="GLUTATHIONE-SPECIFIC GAMMA-GLUTAMYLCYCLOTRANSFERASE 2"/>
    <property type="match status" value="1"/>
</dbReference>
<evidence type="ECO:0000256" key="2">
    <source>
        <dbReference type="ARBA" id="ARBA00023239"/>
    </source>
</evidence>
<proteinExistence type="predicted"/>
<evidence type="ECO:0000313" key="3">
    <source>
        <dbReference type="EMBL" id="OOV09032.1"/>
    </source>
</evidence>
<keyword evidence="2" id="KW-0456">Lyase</keyword>
<dbReference type="SUPFAM" id="SSF110857">
    <property type="entry name" value="Gamma-glutamyl cyclotransferase-like"/>
    <property type="match status" value="1"/>
</dbReference>
<dbReference type="Gene3D" id="3.10.490.10">
    <property type="entry name" value="Gamma-glutamyl cyclotransferase-like"/>
    <property type="match status" value="1"/>
</dbReference>
<dbReference type="Pfam" id="PF04752">
    <property type="entry name" value="ChaC"/>
    <property type="match status" value="1"/>
</dbReference>
<dbReference type="Proteomes" id="UP000190750">
    <property type="component" value="Unassembled WGS sequence"/>
</dbReference>
<dbReference type="GO" id="GO:0005737">
    <property type="term" value="C:cytoplasm"/>
    <property type="evidence" value="ECO:0007669"/>
    <property type="project" value="TreeGrafter"/>
</dbReference>
<comment type="caution">
    <text evidence="3">The sequence shown here is derived from an EMBL/GenBank/DDBJ whole genome shotgun (WGS) entry which is preliminary data.</text>
</comment>
<dbReference type="EMBL" id="MTJN01000002">
    <property type="protein sequence ID" value="OOV09032.1"/>
    <property type="molecule type" value="Genomic_DNA"/>
</dbReference>
<gene>
    <name evidence="3" type="ORF">RF819_09675</name>
</gene>
<dbReference type="GO" id="GO:0061928">
    <property type="term" value="F:glutathione specific gamma-glutamylcyclotransferase activity"/>
    <property type="evidence" value="ECO:0007669"/>
    <property type="project" value="UniProtKB-EC"/>
</dbReference>
<dbReference type="InterPro" id="IPR006840">
    <property type="entry name" value="ChaC"/>
</dbReference>
<dbReference type="EC" id="4.3.2.7" evidence="1"/>
<protein>
    <recommendedName>
        <fullName evidence="1">glutathione-specific gamma-glutamylcyclotransferase</fullName>
        <ecNumber evidence="1">4.3.2.7</ecNumber>
    </recommendedName>
</protein>
<evidence type="ECO:0000313" key="4">
    <source>
        <dbReference type="Proteomes" id="UP000190750"/>
    </source>
</evidence>
<reference evidence="3 4" key="1">
    <citation type="submission" date="2017-01" db="EMBL/GenBank/DDBJ databases">
        <title>Genome sequencing of Rhodoferax fermentans JCM 7819.</title>
        <authorList>
            <person name="Kim Y.J."/>
            <person name="Farh M.E.-A."/>
            <person name="Yang D.-C."/>
        </authorList>
    </citation>
    <scope>NUCLEOTIDE SEQUENCE [LARGE SCALE GENOMIC DNA]</scope>
    <source>
        <strain evidence="3 4">JCM 7819</strain>
    </source>
</reference>
<dbReference type="AlphaFoldDB" id="A0A1T1AY33"/>
<accession>A0A1T1AY33</accession>
<dbReference type="PANTHER" id="PTHR12192">
    <property type="entry name" value="CATION TRANSPORT PROTEIN CHAC-RELATED"/>
    <property type="match status" value="1"/>
</dbReference>
<dbReference type="InterPro" id="IPR036568">
    <property type="entry name" value="GGCT-like_sf"/>
</dbReference>
<name>A0A1T1AY33_RHOFE</name>